<dbReference type="GO" id="GO:0005245">
    <property type="term" value="F:voltage-gated calcium channel activity"/>
    <property type="evidence" value="ECO:0007669"/>
    <property type="project" value="TreeGrafter"/>
</dbReference>
<dbReference type="GO" id="GO:0098943">
    <property type="term" value="P:neurotransmitter receptor transport, postsynaptic endosome to lysosome"/>
    <property type="evidence" value="ECO:0007669"/>
    <property type="project" value="TreeGrafter"/>
</dbReference>
<keyword evidence="11 16" id="KW-1133">Transmembrane helix</keyword>
<dbReference type="GO" id="GO:0099590">
    <property type="term" value="P:neurotransmitter receptor internalization"/>
    <property type="evidence" value="ECO:0007669"/>
    <property type="project" value="TreeGrafter"/>
</dbReference>
<reference evidence="17 18" key="1">
    <citation type="journal article" date="2021" name="Cell">
        <title>Tracing the genetic footprints of vertebrate landing in non-teleost ray-finned fishes.</title>
        <authorList>
            <person name="Bi X."/>
            <person name="Wang K."/>
            <person name="Yang L."/>
            <person name="Pan H."/>
            <person name="Jiang H."/>
            <person name="Wei Q."/>
            <person name="Fang M."/>
            <person name="Yu H."/>
            <person name="Zhu C."/>
            <person name="Cai Y."/>
            <person name="He Y."/>
            <person name="Gan X."/>
            <person name="Zeng H."/>
            <person name="Yu D."/>
            <person name="Zhu Y."/>
            <person name="Jiang H."/>
            <person name="Qiu Q."/>
            <person name="Yang H."/>
            <person name="Zhang Y.E."/>
            <person name="Wang W."/>
            <person name="Zhu M."/>
            <person name="He S."/>
            <person name="Zhang G."/>
        </authorList>
    </citation>
    <scope>NUCLEOTIDE SEQUENCE [LARGE SCALE GENOMIC DNA]</scope>
    <source>
        <strain evidence="17">Bchr_013</strain>
    </source>
</reference>
<evidence type="ECO:0000256" key="4">
    <source>
        <dbReference type="ARBA" id="ARBA00022475"/>
    </source>
</evidence>
<keyword evidence="14" id="KW-0407">Ion channel</keyword>
<keyword evidence="8 16" id="KW-0812">Transmembrane</keyword>
<proteinExistence type="inferred from homology"/>
<keyword evidence="10" id="KW-0851">Voltage-gated channel</keyword>
<dbReference type="PANTHER" id="PTHR12107:SF2">
    <property type="entry name" value="VOLTAGE-DEPENDENT CALCIUM CHANNEL GAMMA-8 SUBUNIT"/>
    <property type="match status" value="1"/>
</dbReference>
<keyword evidence="9" id="KW-0106">Calcium</keyword>
<dbReference type="GO" id="GO:0032281">
    <property type="term" value="C:AMPA glutamate receptor complex"/>
    <property type="evidence" value="ECO:0007669"/>
    <property type="project" value="TreeGrafter"/>
</dbReference>
<dbReference type="Pfam" id="PF13903">
    <property type="entry name" value="Claudin_2"/>
    <property type="match status" value="1"/>
</dbReference>
<accession>A0A8X7WYE3</accession>
<evidence type="ECO:0000256" key="6">
    <source>
        <dbReference type="ARBA" id="ARBA00022568"/>
    </source>
</evidence>
<keyword evidence="4" id="KW-1003">Cell membrane</keyword>
<gene>
    <name evidence="17" type="primary">Cacng7</name>
    <name evidence="17" type="ORF">GTO96_0011800</name>
</gene>
<evidence type="ECO:0000256" key="7">
    <source>
        <dbReference type="ARBA" id="ARBA00022673"/>
    </source>
</evidence>
<feature type="transmembrane region" description="Helical" evidence="16">
    <location>
        <begin position="175"/>
        <end position="201"/>
    </location>
</feature>
<feature type="region of interest" description="Disordered" evidence="15">
    <location>
        <begin position="725"/>
        <end position="764"/>
    </location>
</feature>
<feature type="compositionally biased region" description="Pro residues" evidence="15">
    <location>
        <begin position="264"/>
        <end position="273"/>
    </location>
</feature>
<feature type="non-terminal residue" evidence="17">
    <location>
        <position position="1"/>
    </location>
</feature>
<comment type="caution">
    <text evidence="17">The sequence shown here is derived from an EMBL/GenBank/DDBJ whole genome shotgun (WGS) entry which is preliminary data.</text>
</comment>
<protein>
    <submittedName>
        <fullName evidence="17">CCG7 protein</fullName>
    </submittedName>
</protein>
<keyword evidence="12" id="KW-0406">Ion transport</keyword>
<comment type="subcellular location">
    <subcellularLocation>
        <location evidence="1">Cell membrane</location>
        <topology evidence="1">Multi-pass membrane protein</topology>
    </subcellularLocation>
</comment>
<keyword evidence="13 16" id="KW-0472">Membrane</keyword>
<evidence type="ECO:0000313" key="18">
    <source>
        <dbReference type="Proteomes" id="UP000886611"/>
    </source>
</evidence>
<dbReference type="GO" id="GO:0098970">
    <property type="term" value="P:postsynaptic neurotransmitter receptor diffusion trapping"/>
    <property type="evidence" value="ECO:0007669"/>
    <property type="project" value="TreeGrafter"/>
</dbReference>
<feature type="transmembrane region" description="Helical" evidence="16">
    <location>
        <begin position="547"/>
        <end position="572"/>
    </location>
</feature>
<evidence type="ECO:0000256" key="9">
    <source>
        <dbReference type="ARBA" id="ARBA00022837"/>
    </source>
</evidence>
<evidence type="ECO:0000256" key="16">
    <source>
        <dbReference type="SAM" id="Phobius"/>
    </source>
</evidence>
<dbReference type="FunFam" id="1.20.140.150:FF:000003">
    <property type="entry name" value="Voltage-dependent calcium channel gamma-7 subunit"/>
    <property type="match status" value="1"/>
</dbReference>
<dbReference type="GO" id="GO:0098839">
    <property type="term" value="C:postsynaptic density membrane"/>
    <property type="evidence" value="ECO:0007669"/>
    <property type="project" value="TreeGrafter"/>
</dbReference>
<keyword evidence="5" id="KW-0597">Phosphoprotein</keyword>
<evidence type="ECO:0000256" key="5">
    <source>
        <dbReference type="ARBA" id="ARBA00022553"/>
    </source>
</evidence>
<dbReference type="GO" id="GO:0051968">
    <property type="term" value="P:positive regulation of synaptic transmission, glutamatergic"/>
    <property type="evidence" value="ECO:0007669"/>
    <property type="project" value="TreeGrafter"/>
</dbReference>
<evidence type="ECO:0000256" key="13">
    <source>
        <dbReference type="ARBA" id="ARBA00023136"/>
    </source>
</evidence>
<dbReference type="Pfam" id="PF00822">
    <property type="entry name" value="PMP22_Claudin"/>
    <property type="match status" value="1"/>
</dbReference>
<dbReference type="InterPro" id="IPR008371">
    <property type="entry name" value="VDCC_g7su"/>
</dbReference>
<feature type="transmembrane region" description="Helical" evidence="16">
    <location>
        <begin position="129"/>
        <end position="155"/>
    </location>
</feature>
<dbReference type="FunFam" id="1.20.140.150:FF:000004">
    <property type="entry name" value="Voltage-dependent calcium channel gamma-4 subunit"/>
    <property type="match status" value="1"/>
</dbReference>
<organism evidence="17 18">
    <name type="scientific">Polypterus senegalus</name>
    <name type="common">Senegal bichir</name>
    <dbReference type="NCBI Taxonomy" id="55291"/>
    <lineage>
        <taxon>Eukaryota</taxon>
        <taxon>Metazoa</taxon>
        <taxon>Chordata</taxon>
        <taxon>Craniata</taxon>
        <taxon>Vertebrata</taxon>
        <taxon>Euteleostomi</taxon>
        <taxon>Actinopterygii</taxon>
        <taxon>Polypteriformes</taxon>
        <taxon>Polypteridae</taxon>
        <taxon>Polypterus</taxon>
    </lineage>
</organism>
<feature type="transmembrane region" description="Helical" evidence="16">
    <location>
        <begin position="103"/>
        <end position="122"/>
    </location>
</feature>
<keyword evidence="3" id="KW-0813">Transport</keyword>
<feature type="region of interest" description="Disordered" evidence="15">
    <location>
        <begin position="648"/>
        <end position="669"/>
    </location>
</feature>
<dbReference type="GO" id="GO:0016247">
    <property type="term" value="F:channel regulator activity"/>
    <property type="evidence" value="ECO:0007669"/>
    <property type="project" value="TreeGrafter"/>
</dbReference>
<dbReference type="PRINTS" id="PR01792">
    <property type="entry name" value="VDCCGAMMA"/>
</dbReference>
<evidence type="ECO:0000313" key="17">
    <source>
        <dbReference type="EMBL" id="KAG2457594.1"/>
    </source>
</evidence>
<evidence type="ECO:0000256" key="14">
    <source>
        <dbReference type="ARBA" id="ARBA00023303"/>
    </source>
</evidence>
<evidence type="ECO:0000256" key="12">
    <source>
        <dbReference type="ARBA" id="ARBA00023065"/>
    </source>
</evidence>
<comment type="similarity">
    <text evidence="2">Belongs to the PMP-22/EMP/MP20 family. CACNG subfamily.</text>
</comment>
<feature type="region of interest" description="Disordered" evidence="15">
    <location>
        <begin position="257"/>
        <end position="279"/>
    </location>
</feature>
<feature type="region of interest" description="Disordered" evidence="15">
    <location>
        <begin position="603"/>
        <end position="623"/>
    </location>
</feature>
<name>A0A8X7WYE3_POLSE</name>
<keyword evidence="18" id="KW-1185">Reference proteome</keyword>
<evidence type="ECO:0000256" key="11">
    <source>
        <dbReference type="ARBA" id="ARBA00022989"/>
    </source>
</evidence>
<dbReference type="Proteomes" id="UP000886611">
    <property type="component" value="Unassembled WGS sequence"/>
</dbReference>
<keyword evidence="6" id="KW-0109">Calcium transport</keyword>
<feature type="transmembrane region" description="Helical" evidence="16">
    <location>
        <begin position="503"/>
        <end position="527"/>
    </location>
</feature>
<dbReference type="InterPro" id="IPR051072">
    <property type="entry name" value="CACNG_subunit"/>
</dbReference>
<dbReference type="EMBL" id="JAATIS010008546">
    <property type="protein sequence ID" value="KAG2457594.1"/>
    <property type="molecule type" value="Genomic_DNA"/>
</dbReference>
<evidence type="ECO:0000256" key="2">
    <source>
        <dbReference type="ARBA" id="ARBA00007111"/>
    </source>
</evidence>
<dbReference type="InterPro" id="IPR008368">
    <property type="entry name" value="VDCC_gsu"/>
</dbReference>
<keyword evidence="7" id="KW-0107">Calcium channel</keyword>
<dbReference type="GO" id="GO:0019226">
    <property type="term" value="P:transmission of nerve impulse"/>
    <property type="evidence" value="ECO:0007669"/>
    <property type="project" value="TreeGrafter"/>
</dbReference>
<evidence type="ECO:0000256" key="10">
    <source>
        <dbReference type="ARBA" id="ARBA00022882"/>
    </source>
</evidence>
<dbReference type="InterPro" id="IPR004031">
    <property type="entry name" value="PMP22/EMP/MP20/Claudin"/>
</dbReference>
<dbReference type="PANTHER" id="PTHR12107">
    <property type="entry name" value="VOLTAGE-DEPENDENT CALCIUM CHANNEL GAMMA SUBUNIT"/>
    <property type="match status" value="1"/>
</dbReference>
<feature type="transmembrane region" description="Helical" evidence="16">
    <location>
        <begin position="474"/>
        <end position="496"/>
    </location>
</feature>
<evidence type="ECO:0000256" key="15">
    <source>
        <dbReference type="SAM" id="MobiDB-lite"/>
    </source>
</evidence>
<feature type="non-terminal residue" evidence="17">
    <location>
        <position position="786"/>
    </location>
</feature>
<dbReference type="PRINTS" id="PR01795">
    <property type="entry name" value="VDCCGAMMA7"/>
</dbReference>
<dbReference type="PROSITE" id="PS51257">
    <property type="entry name" value="PROKAR_LIPOPROTEIN"/>
    <property type="match status" value="1"/>
</dbReference>
<evidence type="ECO:0000256" key="8">
    <source>
        <dbReference type="ARBA" id="ARBA00022692"/>
    </source>
</evidence>
<evidence type="ECO:0000256" key="3">
    <source>
        <dbReference type="ARBA" id="ARBA00022448"/>
    </source>
</evidence>
<dbReference type="AlphaFoldDB" id="A0A8X7WYE3"/>
<sequence>MSSCSSRALTLLSSVFGACGLLLVGIAVSTDYWLLMEEGIILQQNQTTEVKMALHSGLWRVCFVAGSEKGRCVASEYFSEPEIEITTENTANILKMVRTATPFPMVSLLFVFTAFVISNIGHIRPQRTILAFVSGIFFILSGLSLVVGLVLYISSINDEVMNRPREPEQFFHYHYGWSFAFAASSFLLKEGAGVMSVYLFMKRYSEEEMYRPHPALYRPRLSECSDYSGQFLHPEVWQRGRSASDLSSDVSIQLNQAVGSSSSAPPPPPPSIAPPADEYQAYGGTKARQARKHFSIISRCANKASAGQVGFVCLPHLTPTHLDRGVLMMPGHCPMEVLSAWTETQPPLPVLPVVLGKWLCRLAMVWCEKGIQILLTTVGAFAAFGLMTVAIGTDYWLYARAFICNSTANSSTDDAHSKDRKDPGALTHSGLWRICCLEGLKRGVCMKINHFPEDADYDHDSAEYLLRVVRASSIFPILSAILLLLGGVCIAASRFYKSKRNIILGAGILFVAAGLSNIIGVIVYISASAGDPGTKKDEDKKWHYSYGWSFYFGGLSFILAEMIGVLAVNIYIEKNKEARCRSRTDLLKSTSAILRLPSYRFRNRSRSSSRSTDPSHSRDPSPVGVKNFGLPASLLASSGLQSAQLSQLQNQQQLPPVQGPISVSTLPNPHTVSSVGGEINMYTLSRDAKLAGLGGVGVGGVSAAPLYGTVDRATFFQVHNCFPKDQQAAQPQSDRPTAPVDTGTLRANTGTLGRDVGGLGLGTSTIDRQAKENSNTNTLNRKTTPV</sequence>
<dbReference type="Gene3D" id="1.20.140.150">
    <property type="match status" value="2"/>
</dbReference>
<evidence type="ECO:0000256" key="1">
    <source>
        <dbReference type="ARBA" id="ARBA00004651"/>
    </source>
</evidence>
<feature type="transmembrane region" description="Helical" evidence="16">
    <location>
        <begin position="371"/>
        <end position="392"/>
    </location>
</feature>